<dbReference type="PROSITE" id="PS50404">
    <property type="entry name" value="GST_NTER"/>
    <property type="match status" value="1"/>
</dbReference>
<dbReference type="Pfam" id="PF13410">
    <property type="entry name" value="GST_C_2"/>
    <property type="match status" value="1"/>
</dbReference>
<reference evidence="3" key="1">
    <citation type="submission" date="2023-03" db="EMBL/GenBank/DDBJ databases">
        <authorList>
            <person name="Pearce D."/>
        </authorList>
    </citation>
    <scope>NUCLEOTIDE SEQUENCE</scope>
    <source>
        <strain evidence="3">Mc</strain>
    </source>
</reference>
<dbReference type="Gene3D" id="3.40.30.10">
    <property type="entry name" value="Glutaredoxin"/>
    <property type="match status" value="1"/>
</dbReference>
<dbReference type="InterPro" id="IPR036249">
    <property type="entry name" value="Thioredoxin-like_sf"/>
</dbReference>
<dbReference type="PROSITE" id="PS50405">
    <property type="entry name" value="GST_CTER"/>
    <property type="match status" value="1"/>
</dbReference>
<keyword evidence="3" id="KW-0808">Transferase</keyword>
<dbReference type="InterPro" id="IPR004045">
    <property type="entry name" value="Glutathione_S-Trfase_N"/>
</dbReference>
<dbReference type="InterPro" id="IPR040079">
    <property type="entry name" value="Glutathione_S-Trfase"/>
</dbReference>
<dbReference type="EMBL" id="OX458332">
    <property type="protein sequence ID" value="CAI8894083.1"/>
    <property type="molecule type" value="Genomic_DNA"/>
</dbReference>
<evidence type="ECO:0000313" key="3">
    <source>
        <dbReference type="EMBL" id="CAI8894083.1"/>
    </source>
</evidence>
<dbReference type="SFLD" id="SFLDG01150">
    <property type="entry name" value="Main.1:_Beta-like"/>
    <property type="match status" value="1"/>
</dbReference>
<dbReference type="SUPFAM" id="SSF52833">
    <property type="entry name" value="Thioredoxin-like"/>
    <property type="match status" value="1"/>
</dbReference>
<dbReference type="Gene3D" id="1.20.1050.10">
    <property type="match status" value="1"/>
</dbReference>
<dbReference type="PANTHER" id="PTHR44051">
    <property type="entry name" value="GLUTATHIONE S-TRANSFERASE-RELATED"/>
    <property type="match status" value="1"/>
</dbReference>
<feature type="domain" description="GST N-terminal" evidence="1">
    <location>
        <begin position="50"/>
        <end position="132"/>
    </location>
</feature>
<dbReference type="GO" id="GO:0004364">
    <property type="term" value="F:glutathione transferase activity"/>
    <property type="evidence" value="ECO:0007669"/>
    <property type="project" value="UniProtKB-EC"/>
</dbReference>
<accession>A0AA35Y1T1</accession>
<dbReference type="AlphaFoldDB" id="A0AA35Y1T1"/>
<evidence type="ECO:0000259" key="1">
    <source>
        <dbReference type="PROSITE" id="PS50404"/>
    </source>
</evidence>
<organism evidence="3 4">
    <name type="scientific">Methylococcus capsulatus</name>
    <dbReference type="NCBI Taxonomy" id="414"/>
    <lineage>
        <taxon>Bacteria</taxon>
        <taxon>Pseudomonadati</taxon>
        <taxon>Pseudomonadota</taxon>
        <taxon>Gammaproteobacteria</taxon>
        <taxon>Methylococcales</taxon>
        <taxon>Methylococcaceae</taxon>
        <taxon>Methylococcus</taxon>
    </lineage>
</organism>
<dbReference type="Proteomes" id="UP001158598">
    <property type="component" value="Chromosome"/>
</dbReference>
<dbReference type="CDD" id="cd03057">
    <property type="entry name" value="GST_N_Beta"/>
    <property type="match status" value="1"/>
</dbReference>
<dbReference type="SUPFAM" id="SSF47616">
    <property type="entry name" value="GST C-terminal domain-like"/>
    <property type="match status" value="1"/>
</dbReference>
<name>A0AA35Y1T1_METCP</name>
<dbReference type="SFLD" id="SFLDS00019">
    <property type="entry name" value="Glutathione_Transferase_(cytos"/>
    <property type="match status" value="1"/>
</dbReference>
<dbReference type="InterPro" id="IPR036282">
    <property type="entry name" value="Glutathione-S-Trfase_C_sf"/>
</dbReference>
<proteinExistence type="predicted"/>
<protein>
    <submittedName>
        <fullName evidence="3">Glutathione S-transferase</fullName>
        <ecNumber evidence="3">2.5.1.18</ecNumber>
    </submittedName>
</protein>
<dbReference type="InterPro" id="IPR010987">
    <property type="entry name" value="Glutathione-S-Trfase_C-like"/>
</dbReference>
<dbReference type="EC" id="2.5.1.18" evidence="3"/>
<dbReference type="CDD" id="cd03188">
    <property type="entry name" value="GST_C_Beta"/>
    <property type="match status" value="1"/>
</dbReference>
<sequence length="256" mass="28941">MPWVDMRLPRRHYKRTGETVGDLANRPFPPWELVLETVSVRLREVLPGEPRPMKLYMTPGSCSTGIHILLEELGIPFEVYLVNLPAGDHRKPEYLAINPKSTIPALVRDDGSALTEFQAIAYWLARTYPKARLLPEDPEGAARVIEMLAYVVGTLHGQGFARIFTTESFTSNEAEREAVRARGREIAERGFAIVNETLAGKDYVAGTFSIADAALFYTEFWADKLGLDLPGHCLAHYRRMLERPAVQRVLREEGYR</sequence>
<dbReference type="PANTHER" id="PTHR44051:SF8">
    <property type="entry name" value="GLUTATHIONE S-TRANSFERASE GSTA"/>
    <property type="match status" value="1"/>
</dbReference>
<evidence type="ECO:0000313" key="4">
    <source>
        <dbReference type="Proteomes" id="UP001158598"/>
    </source>
</evidence>
<evidence type="ECO:0000259" key="2">
    <source>
        <dbReference type="PROSITE" id="PS50405"/>
    </source>
</evidence>
<feature type="domain" description="GST C-terminal" evidence="2">
    <location>
        <begin position="137"/>
        <end position="256"/>
    </location>
</feature>
<gene>
    <name evidence="3" type="ORF">MCNOR_3313</name>
</gene>
<dbReference type="SFLD" id="SFLDG00358">
    <property type="entry name" value="Main_(cytGST)"/>
    <property type="match status" value="1"/>
</dbReference>
<dbReference type="Pfam" id="PF13409">
    <property type="entry name" value="GST_N_2"/>
    <property type="match status" value="1"/>
</dbReference>